<accession>A0A9D2AWK8</accession>
<feature type="domain" description="Inosine/uridine-preferring nucleoside hydrolase" evidence="3">
    <location>
        <begin position="6"/>
        <end position="300"/>
    </location>
</feature>
<keyword evidence="1 4" id="KW-0378">Hydrolase</keyword>
<evidence type="ECO:0000256" key="2">
    <source>
        <dbReference type="ARBA" id="ARBA00023295"/>
    </source>
</evidence>
<comment type="caution">
    <text evidence="4">The sequence shown here is derived from an EMBL/GenBank/DDBJ whole genome shotgun (WGS) entry which is preliminary data.</text>
</comment>
<evidence type="ECO:0000313" key="5">
    <source>
        <dbReference type="Proteomes" id="UP000886780"/>
    </source>
</evidence>
<dbReference type="InterPro" id="IPR001910">
    <property type="entry name" value="Inosine/uridine_hydrolase_dom"/>
</dbReference>
<protein>
    <submittedName>
        <fullName evidence="4">Nucleoside hydrolase</fullName>
    </submittedName>
</protein>
<gene>
    <name evidence="4" type="ORF">IAA28_07255</name>
</gene>
<sequence length="307" mass="34666">MKKTRILIDTDLGDDVDDAAAFMLAFSSPELELAGVTTVFKDTEKRAQMVRDLLELWGQPSVPVAAGYGRALIERRFDETEEPIQYGILRHPWETGAAPGQRGETSPEGELRADDLILRSLKEDEDLVILAMGAMTNLAVACIRDPERMRRAKVIGMGGAFLNSQPEWNIICDPEAARIVMETVEDLVMMGLDVTKYLKIGEERLDAWRRRGDERMDYFLAGVEAFQKATGYPVTFHDVLLVAYLLDEQVVSLKKGEFTVELGGGLTRGTMVDRTGYYEIDPPVRGSFRFADRVDLERFFRILDERF</sequence>
<name>A0A9D2AWK8_9FIRM</name>
<dbReference type="EMBL" id="DXEU01000128">
    <property type="protein sequence ID" value="HIX52585.1"/>
    <property type="molecule type" value="Genomic_DNA"/>
</dbReference>
<evidence type="ECO:0000259" key="3">
    <source>
        <dbReference type="Pfam" id="PF01156"/>
    </source>
</evidence>
<reference evidence="4" key="1">
    <citation type="journal article" date="2021" name="PeerJ">
        <title>Extensive microbial diversity within the chicken gut microbiome revealed by metagenomics and culture.</title>
        <authorList>
            <person name="Gilroy R."/>
            <person name="Ravi A."/>
            <person name="Getino M."/>
            <person name="Pursley I."/>
            <person name="Horton D.L."/>
            <person name="Alikhan N.F."/>
            <person name="Baker D."/>
            <person name="Gharbi K."/>
            <person name="Hall N."/>
            <person name="Watson M."/>
            <person name="Adriaenssens E.M."/>
            <person name="Foster-Nyarko E."/>
            <person name="Jarju S."/>
            <person name="Secka A."/>
            <person name="Antonio M."/>
            <person name="Oren A."/>
            <person name="Chaudhuri R.R."/>
            <person name="La Ragione R."/>
            <person name="Hildebrand F."/>
            <person name="Pallen M.J."/>
        </authorList>
    </citation>
    <scope>NUCLEOTIDE SEQUENCE</scope>
    <source>
        <strain evidence="4">ChiGjej4B4-12881</strain>
    </source>
</reference>
<dbReference type="AlphaFoldDB" id="A0A9D2AWK8"/>
<evidence type="ECO:0000313" key="4">
    <source>
        <dbReference type="EMBL" id="HIX52585.1"/>
    </source>
</evidence>
<proteinExistence type="predicted"/>
<dbReference type="GO" id="GO:0006152">
    <property type="term" value="P:purine nucleoside catabolic process"/>
    <property type="evidence" value="ECO:0007669"/>
    <property type="project" value="TreeGrafter"/>
</dbReference>
<evidence type="ECO:0000256" key="1">
    <source>
        <dbReference type="ARBA" id="ARBA00022801"/>
    </source>
</evidence>
<dbReference type="InterPro" id="IPR036452">
    <property type="entry name" value="Ribo_hydro-like"/>
</dbReference>
<dbReference type="Pfam" id="PF01156">
    <property type="entry name" value="IU_nuc_hydro"/>
    <property type="match status" value="1"/>
</dbReference>
<dbReference type="GO" id="GO:0008477">
    <property type="term" value="F:purine nucleosidase activity"/>
    <property type="evidence" value="ECO:0007669"/>
    <property type="project" value="TreeGrafter"/>
</dbReference>
<dbReference type="SUPFAM" id="SSF53590">
    <property type="entry name" value="Nucleoside hydrolase"/>
    <property type="match status" value="1"/>
</dbReference>
<dbReference type="PANTHER" id="PTHR12304">
    <property type="entry name" value="INOSINE-URIDINE PREFERRING NUCLEOSIDE HYDROLASE"/>
    <property type="match status" value="1"/>
</dbReference>
<dbReference type="GO" id="GO:0005829">
    <property type="term" value="C:cytosol"/>
    <property type="evidence" value="ECO:0007669"/>
    <property type="project" value="TreeGrafter"/>
</dbReference>
<reference evidence="4" key="2">
    <citation type="submission" date="2021-04" db="EMBL/GenBank/DDBJ databases">
        <authorList>
            <person name="Gilroy R."/>
        </authorList>
    </citation>
    <scope>NUCLEOTIDE SEQUENCE</scope>
    <source>
        <strain evidence="4">ChiGjej4B4-12881</strain>
    </source>
</reference>
<dbReference type="InterPro" id="IPR023186">
    <property type="entry name" value="IUNH"/>
</dbReference>
<organism evidence="4 5">
    <name type="scientific">Candidatus Lachnoclostridium stercoripullorum</name>
    <dbReference type="NCBI Taxonomy" id="2838635"/>
    <lineage>
        <taxon>Bacteria</taxon>
        <taxon>Bacillati</taxon>
        <taxon>Bacillota</taxon>
        <taxon>Clostridia</taxon>
        <taxon>Lachnospirales</taxon>
        <taxon>Lachnospiraceae</taxon>
    </lineage>
</organism>
<keyword evidence="2" id="KW-0326">Glycosidase</keyword>
<dbReference type="Proteomes" id="UP000886780">
    <property type="component" value="Unassembled WGS sequence"/>
</dbReference>
<dbReference type="PANTHER" id="PTHR12304:SF4">
    <property type="entry name" value="URIDINE NUCLEOSIDASE"/>
    <property type="match status" value="1"/>
</dbReference>
<dbReference type="Gene3D" id="3.90.245.10">
    <property type="entry name" value="Ribonucleoside hydrolase-like"/>
    <property type="match status" value="1"/>
</dbReference>